<keyword evidence="5" id="KW-0288">FMN</keyword>
<evidence type="ECO:0000256" key="1">
    <source>
        <dbReference type="ARBA" id="ARBA00001917"/>
    </source>
</evidence>
<keyword evidence="6 10" id="KW-0560">Oxidoreductase</keyword>
<evidence type="ECO:0000256" key="7">
    <source>
        <dbReference type="ARBA" id="ARBA00023033"/>
    </source>
</evidence>
<evidence type="ECO:0000256" key="5">
    <source>
        <dbReference type="ARBA" id="ARBA00022643"/>
    </source>
</evidence>
<evidence type="ECO:0000313" key="10">
    <source>
        <dbReference type="EMBL" id="KXZ57875.1"/>
    </source>
</evidence>
<name>A0A150H777_9MICO</name>
<evidence type="ECO:0000256" key="8">
    <source>
        <dbReference type="ARBA" id="ARBA00031155"/>
    </source>
</evidence>
<dbReference type="InterPro" id="IPR013785">
    <property type="entry name" value="Aldolase_TIM"/>
</dbReference>
<evidence type="ECO:0000256" key="4">
    <source>
        <dbReference type="ARBA" id="ARBA00022630"/>
    </source>
</evidence>
<organism evidence="10 11">
    <name type="scientific">Brevibacterium ravenspurgense</name>
    <dbReference type="NCBI Taxonomy" id="479117"/>
    <lineage>
        <taxon>Bacteria</taxon>
        <taxon>Bacillati</taxon>
        <taxon>Actinomycetota</taxon>
        <taxon>Actinomycetes</taxon>
        <taxon>Micrococcales</taxon>
        <taxon>Brevibacteriaceae</taxon>
        <taxon>Brevibacterium</taxon>
    </lineage>
</organism>
<keyword evidence="3" id="KW-0216">Detoxification</keyword>
<evidence type="ECO:0000256" key="6">
    <source>
        <dbReference type="ARBA" id="ARBA00023002"/>
    </source>
</evidence>
<dbReference type="GO" id="GO:0018580">
    <property type="term" value="F:nitronate monooxygenase activity"/>
    <property type="evidence" value="ECO:0007669"/>
    <property type="project" value="InterPro"/>
</dbReference>
<evidence type="ECO:0000313" key="11">
    <source>
        <dbReference type="Proteomes" id="UP000243589"/>
    </source>
</evidence>
<dbReference type="RefSeq" id="WP_082791033.1">
    <property type="nucleotide sequence ID" value="NZ_LQQC01000010.1"/>
</dbReference>
<evidence type="ECO:0000256" key="2">
    <source>
        <dbReference type="ARBA" id="ARBA00009881"/>
    </source>
</evidence>
<accession>A0A150H777</accession>
<reference evidence="10 11" key="1">
    <citation type="submission" date="2016-01" db="EMBL/GenBank/DDBJ databases">
        <title>Use of Whole Genome Sequencing to ascertain that Brevibacterium massiliense (Roux, Raoult 2009) is a later heterotypic synonym of Brevibacterium ravenspurgense (Mages 2008).</title>
        <authorList>
            <person name="Bernier A.-M."/>
            <person name="Burdz T."/>
            <person name="Huynh C."/>
            <person name="Pachecho A.L."/>
            <person name="Wiebe D."/>
            <person name="Bonner C."/>
            <person name="Bernard K."/>
        </authorList>
    </citation>
    <scope>NUCLEOTIDE SEQUENCE [LARGE SCALE GENOMIC DNA]</scope>
    <source>
        <strain evidence="10 11">CCUG56047</strain>
    </source>
</reference>
<keyword evidence="4" id="KW-0285">Flavoprotein</keyword>
<comment type="caution">
    <text evidence="10">The sequence shown here is derived from an EMBL/GenBank/DDBJ whole genome shotgun (WGS) entry which is preliminary data.</text>
</comment>
<evidence type="ECO:0000256" key="3">
    <source>
        <dbReference type="ARBA" id="ARBA00022575"/>
    </source>
</evidence>
<dbReference type="CDD" id="cd04730">
    <property type="entry name" value="NPD_like"/>
    <property type="match status" value="1"/>
</dbReference>
<comment type="cofactor">
    <cofactor evidence="1">
        <name>FMN</name>
        <dbReference type="ChEBI" id="CHEBI:58210"/>
    </cofactor>
</comment>
<comment type="catalytic activity">
    <reaction evidence="9">
        <text>3 propionate 3-nitronate + 3 O2 + H2O = 3 3-oxopropanoate + 2 nitrate + nitrite + H2O2 + 3 H(+)</text>
        <dbReference type="Rhea" id="RHEA:57332"/>
        <dbReference type="ChEBI" id="CHEBI:15377"/>
        <dbReference type="ChEBI" id="CHEBI:15378"/>
        <dbReference type="ChEBI" id="CHEBI:15379"/>
        <dbReference type="ChEBI" id="CHEBI:16240"/>
        <dbReference type="ChEBI" id="CHEBI:16301"/>
        <dbReference type="ChEBI" id="CHEBI:17632"/>
        <dbReference type="ChEBI" id="CHEBI:33190"/>
        <dbReference type="ChEBI" id="CHEBI:136067"/>
    </reaction>
</comment>
<dbReference type="GO" id="GO:0009636">
    <property type="term" value="P:response to toxic substance"/>
    <property type="evidence" value="ECO:0007669"/>
    <property type="project" value="UniProtKB-KW"/>
</dbReference>
<comment type="similarity">
    <text evidence="2">Belongs to the nitronate monooxygenase family. NMO class I subfamily.</text>
</comment>
<protein>
    <recommendedName>
        <fullName evidence="8">Propionate 3-nitronate monooxygenase</fullName>
    </recommendedName>
</protein>
<dbReference type="Proteomes" id="UP000243589">
    <property type="component" value="Unassembled WGS sequence"/>
</dbReference>
<dbReference type="PANTHER" id="PTHR42747">
    <property type="entry name" value="NITRONATE MONOOXYGENASE-RELATED"/>
    <property type="match status" value="1"/>
</dbReference>
<sequence>MATAISNRIIQAPMAGGPTTPSLVKAVHDAGALGFLAGGYLSPQALDQQIVDVGDRQFGVNLFVPEAHHPKYEDLDSYRNALQPAFAELGVDLPAVPSFTDDSFNAKVDIVLQRQPGYCTFTFGLPDTSVVSSLQSVGIRVGITVTTPFEVVIAEANGADFLILQGPEAGGHSAQFDQWAEPSTLPLTAFIDEARSRVTLPLVAAGGIGTPADAAILLDRGVDAVQIGTRFLTSYEAGTKPCHRRALIEGTYTETTRTRAFSGRPARGLRNEFIDRFDSEAVIGYPQVNTLVGSLKKAAGDDPAWQNLWAGSRWAECREQSAVEIVREFSEYLNSHGF</sequence>
<dbReference type="Gene3D" id="3.20.20.70">
    <property type="entry name" value="Aldolase class I"/>
    <property type="match status" value="1"/>
</dbReference>
<proteinExistence type="inferred from homology"/>
<dbReference type="AlphaFoldDB" id="A0A150H777"/>
<dbReference type="EMBL" id="LQQC01000010">
    <property type="protein sequence ID" value="KXZ57875.1"/>
    <property type="molecule type" value="Genomic_DNA"/>
</dbReference>
<evidence type="ECO:0000256" key="9">
    <source>
        <dbReference type="ARBA" id="ARBA00049401"/>
    </source>
</evidence>
<keyword evidence="7 10" id="KW-0503">Monooxygenase</keyword>
<dbReference type="PANTHER" id="PTHR42747:SF3">
    <property type="entry name" value="NITRONATE MONOOXYGENASE-RELATED"/>
    <property type="match status" value="1"/>
</dbReference>
<dbReference type="InterPro" id="IPR004136">
    <property type="entry name" value="NMO"/>
</dbReference>
<dbReference type="PATRIC" id="fig|479117.4.peg.906"/>
<keyword evidence="11" id="KW-1185">Reference proteome</keyword>
<dbReference type="Pfam" id="PF03060">
    <property type="entry name" value="NMO"/>
    <property type="match status" value="1"/>
</dbReference>
<gene>
    <name evidence="10" type="ORF">Bravens_00906</name>
</gene>
<dbReference type="SUPFAM" id="SSF51412">
    <property type="entry name" value="Inosine monophosphate dehydrogenase (IMPDH)"/>
    <property type="match status" value="1"/>
</dbReference>